<gene>
    <name evidence="1" type="ORF">X975_18425</name>
</gene>
<evidence type="ECO:0000313" key="2">
    <source>
        <dbReference type="Proteomes" id="UP000054359"/>
    </source>
</evidence>
<accession>A0A087TUN2</accession>
<protein>
    <submittedName>
        <fullName evidence="1">Uncharacterized protein</fullName>
    </submittedName>
</protein>
<sequence length="173" mass="19648">MNTRAAYALGLKKEKINVRVSGLNDTLLNITKKVSAYLSNESNDSHWEIDLLIVPNKTNITSSKRINVSNFYIPRKIKLADPLFFFAQKVDILLGAELFLSIVGDDKIKLGDNLFLQSSCFGYLVSGSISDNNLYYTPKHCFLSKNLETLNKTITNFCKLLFLEVEPRKIYND</sequence>
<keyword evidence="2" id="KW-1185">Reference proteome</keyword>
<dbReference type="AlphaFoldDB" id="A0A087TUN2"/>
<proteinExistence type="predicted"/>
<organism evidence="1 2">
    <name type="scientific">Stegodyphus mimosarum</name>
    <name type="common">African social velvet spider</name>
    <dbReference type="NCBI Taxonomy" id="407821"/>
    <lineage>
        <taxon>Eukaryota</taxon>
        <taxon>Metazoa</taxon>
        <taxon>Ecdysozoa</taxon>
        <taxon>Arthropoda</taxon>
        <taxon>Chelicerata</taxon>
        <taxon>Arachnida</taxon>
        <taxon>Araneae</taxon>
        <taxon>Araneomorphae</taxon>
        <taxon>Entelegynae</taxon>
        <taxon>Eresoidea</taxon>
        <taxon>Eresidae</taxon>
        <taxon>Stegodyphus</taxon>
    </lineage>
</organism>
<dbReference type="STRING" id="407821.A0A087TUN2"/>
<dbReference type="OrthoDB" id="8052806at2759"/>
<feature type="non-terminal residue" evidence="1">
    <location>
        <position position="173"/>
    </location>
</feature>
<dbReference type="Proteomes" id="UP000054359">
    <property type="component" value="Unassembled WGS sequence"/>
</dbReference>
<evidence type="ECO:0000313" key="1">
    <source>
        <dbReference type="EMBL" id="KFM68821.1"/>
    </source>
</evidence>
<name>A0A087TUN2_STEMI</name>
<dbReference type="EMBL" id="KK116805">
    <property type="protein sequence ID" value="KFM68821.1"/>
    <property type="molecule type" value="Genomic_DNA"/>
</dbReference>
<reference evidence="1 2" key="1">
    <citation type="submission" date="2013-11" db="EMBL/GenBank/DDBJ databases">
        <title>Genome sequencing of Stegodyphus mimosarum.</title>
        <authorList>
            <person name="Bechsgaard J."/>
        </authorList>
    </citation>
    <scope>NUCLEOTIDE SEQUENCE [LARGE SCALE GENOMIC DNA]</scope>
</reference>